<comment type="caution">
    <text evidence="3">The sequence shown here is derived from an EMBL/GenBank/DDBJ whole genome shotgun (WGS) entry which is preliminary data.</text>
</comment>
<keyword evidence="2" id="KW-0472">Membrane</keyword>
<keyword evidence="2" id="KW-1133">Transmembrane helix</keyword>
<feature type="region of interest" description="Disordered" evidence="1">
    <location>
        <begin position="1"/>
        <end position="69"/>
    </location>
</feature>
<reference evidence="3" key="1">
    <citation type="submission" date="2023-10" db="EMBL/GenBank/DDBJ databases">
        <title>Genome assembly of Pristionchus species.</title>
        <authorList>
            <person name="Yoshida K."/>
            <person name="Sommer R.J."/>
        </authorList>
    </citation>
    <scope>NUCLEOTIDE SEQUENCE</scope>
    <source>
        <strain evidence="3">RS5133</strain>
    </source>
</reference>
<sequence>VMTVTGSDFTGDQGKEEDLNNNDKKTSLMPDVAISNAPSDMSTAKELNTSASSVASTQPASDDTDSQIGSARVNTKVSATAIQFCPVSSKPDVARVQLVLCNISDRPLQFNIKCVGGNSVTAFPTGNGDIDARGQSRLTLTWHRPPEFAAWSDTPNPKMLLVIKFQGRKGEESTPTSIRLLGKINMKFCKPDKPPEEQLLLDADTSDVAMVSKRMPPTRSSTSRTSLARTPGNKFTALNAQDLIVFILCVYLIVFFMNALTK</sequence>
<organism evidence="3 4">
    <name type="scientific">Pristionchus fissidentatus</name>
    <dbReference type="NCBI Taxonomy" id="1538716"/>
    <lineage>
        <taxon>Eukaryota</taxon>
        <taxon>Metazoa</taxon>
        <taxon>Ecdysozoa</taxon>
        <taxon>Nematoda</taxon>
        <taxon>Chromadorea</taxon>
        <taxon>Rhabditida</taxon>
        <taxon>Rhabditina</taxon>
        <taxon>Diplogasteromorpha</taxon>
        <taxon>Diplogasteroidea</taxon>
        <taxon>Neodiplogasteridae</taxon>
        <taxon>Pristionchus</taxon>
    </lineage>
</organism>
<feature type="non-terminal residue" evidence="3">
    <location>
        <position position="1"/>
    </location>
</feature>
<evidence type="ECO:0000256" key="2">
    <source>
        <dbReference type="SAM" id="Phobius"/>
    </source>
</evidence>
<proteinExistence type="predicted"/>
<dbReference type="Proteomes" id="UP001432322">
    <property type="component" value="Unassembled WGS sequence"/>
</dbReference>
<evidence type="ECO:0000256" key="1">
    <source>
        <dbReference type="SAM" id="MobiDB-lite"/>
    </source>
</evidence>
<gene>
    <name evidence="3" type="ORF">PFISCL1PPCAC_10503</name>
</gene>
<feature type="compositionally biased region" description="Polar residues" evidence="1">
    <location>
        <begin position="1"/>
        <end position="10"/>
    </location>
</feature>
<evidence type="ECO:0000313" key="3">
    <source>
        <dbReference type="EMBL" id="GMT19206.1"/>
    </source>
</evidence>
<keyword evidence="4" id="KW-1185">Reference proteome</keyword>
<evidence type="ECO:0000313" key="4">
    <source>
        <dbReference type="Proteomes" id="UP001432322"/>
    </source>
</evidence>
<accession>A0AAV5VKU2</accession>
<keyword evidence="2" id="KW-0812">Transmembrane</keyword>
<feature type="transmembrane region" description="Helical" evidence="2">
    <location>
        <begin position="243"/>
        <end position="261"/>
    </location>
</feature>
<dbReference type="EMBL" id="BTSY01000003">
    <property type="protein sequence ID" value="GMT19206.1"/>
    <property type="molecule type" value="Genomic_DNA"/>
</dbReference>
<evidence type="ECO:0008006" key="5">
    <source>
        <dbReference type="Google" id="ProtNLM"/>
    </source>
</evidence>
<name>A0AAV5VKU2_9BILA</name>
<feature type="compositionally biased region" description="Polar residues" evidence="1">
    <location>
        <begin position="36"/>
        <end position="69"/>
    </location>
</feature>
<dbReference type="AlphaFoldDB" id="A0AAV5VKU2"/>
<protein>
    <recommendedName>
        <fullName evidence="5">Major sperm protein</fullName>
    </recommendedName>
</protein>
<feature type="compositionally biased region" description="Basic and acidic residues" evidence="1">
    <location>
        <begin position="13"/>
        <end position="26"/>
    </location>
</feature>